<feature type="signal peptide" evidence="1">
    <location>
        <begin position="1"/>
        <end position="21"/>
    </location>
</feature>
<dbReference type="PANTHER" id="PTHR34599:SF1">
    <property type="entry name" value="PHOSPHATIDIC ACID PHOSPHATASE TYPE 2_HALOPEROXIDASE DOMAIN-CONTAINING PROTEIN"/>
    <property type="match status" value="1"/>
</dbReference>
<protein>
    <recommendedName>
        <fullName evidence="4">Phosphatidic acid phosphatase type 2/haloperoxidase domain-containing protein</fullName>
    </recommendedName>
</protein>
<evidence type="ECO:0000313" key="3">
    <source>
        <dbReference type="Proteomes" id="UP001500742"/>
    </source>
</evidence>
<name>A0ABP7RAU4_9SPHI</name>
<evidence type="ECO:0008006" key="4">
    <source>
        <dbReference type="Google" id="ProtNLM"/>
    </source>
</evidence>
<dbReference type="RefSeq" id="WP_259095305.1">
    <property type="nucleotide sequence ID" value="NZ_BAAAZC010000055.1"/>
</dbReference>
<dbReference type="CDD" id="cd03398">
    <property type="entry name" value="PAP2_haloperoxidase"/>
    <property type="match status" value="1"/>
</dbReference>
<feature type="chain" id="PRO_5046727893" description="Phosphatidic acid phosphatase type 2/haloperoxidase domain-containing protein" evidence="1">
    <location>
        <begin position="22"/>
        <end position="441"/>
    </location>
</feature>
<sequence length="441" mass="49450">MKKLYFAVCTALLLSSFSCNSNNQWKKSAESAEYIHRSVREVTEVMLHDIYSPPVASRIYAYITVAGYEAAINGDKNYISLAGQLKGLDSIPKPEAGKQYCYSLAAAHAILTVGKILVMSEGRIETFHTSLMEEFKNTGMPGDVYDNSITYGKLIADRILKWAGKDNYKHTRSLSKYDVQTDDASWKPTPPAYMKGVEPHWNEIRPFLLDSAQQFKPAKAVDFSMKPDSYFYKLAIAVRDAGLHLTPEQSTIANYWDDNPFKVNNNGHTMFATKKISPGGHWINITGIVCRKAKADYVRTAEAYACMAAVIADSFINCWDEKYKSKVIRPETYINQYIDQNWMPLLQTPPFPEYTSGHSVVSNASAVVLTKLFGDNLAFTDSTEVEFSIPPRPFKSFKDAAKEASISRFYGGIHYMPSIVNGVGEGNRIAEFALTKLKTRK</sequence>
<dbReference type="Gene3D" id="1.10.606.20">
    <property type="match status" value="1"/>
</dbReference>
<keyword evidence="1" id="KW-0732">Signal</keyword>
<gene>
    <name evidence="2" type="ORF">GCM10022210_56790</name>
</gene>
<dbReference type="PROSITE" id="PS51257">
    <property type="entry name" value="PROKAR_LIPOPROTEIN"/>
    <property type="match status" value="1"/>
</dbReference>
<organism evidence="2 3">
    <name type="scientific">Mucilaginibacter dorajii</name>
    <dbReference type="NCBI Taxonomy" id="692994"/>
    <lineage>
        <taxon>Bacteria</taxon>
        <taxon>Pseudomonadati</taxon>
        <taxon>Bacteroidota</taxon>
        <taxon>Sphingobacteriia</taxon>
        <taxon>Sphingobacteriales</taxon>
        <taxon>Sphingobacteriaceae</taxon>
        <taxon>Mucilaginibacter</taxon>
    </lineage>
</organism>
<dbReference type="EMBL" id="BAAAZC010000055">
    <property type="protein sequence ID" value="GAA3995009.1"/>
    <property type="molecule type" value="Genomic_DNA"/>
</dbReference>
<dbReference type="Proteomes" id="UP001500742">
    <property type="component" value="Unassembled WGS sequence"/>
</dbReference>
<evidence type="ECO:0000313" key="2">
    <source>
        <dbReference type="EMBL" id="GAA3995009.1"/>
    </source>
</evidence>
<dbReference type="InterPro" id="IPR052559">
    <property type="entry name" value="V-haloperoxidase"/>
</dbReference>
<comment type="caution">
    <text evidence="2">The sequence shown here is derived from an EMBL/GenBank/DDBJ whole genome shotgun (WGS) entry which is preliminary data.</text>
</comment>
<evidence type="ECO:0000256" key="1">
    <source>
        <dbReference type="SAM" id="SignalP"/>
    </source>
</evidence>
<dbReference type="InterPro" id="IPR036938">
    <property type="entry name" value="PAP2/HPO_sf"/>
</dbReference>
<accession>A0ABP7RAU4</accession>
<proteinExistence type="predicted"/>
<keyword evidence="3" id="KW-1185">Reference proteome</keyword>
<dbReference type="PANTHER" id="PTHR34599">
    <property type="entry name" value="PEROXIDASE-RELATED"/>
    <property type="match status" value="1"/>
</dbReference>
<dbReference type="SUPFAM" id="SSF48317">
    <property type="entry name" value="Acid phosphatase/Vanadium-dependent haloperoxidase"/>
    <property type="match status" value="1"/>
</dbReference>
<reference evidence="3" key="1">
    <citation type="journal article" date="2019" name="Int. J. Syst. Evol. Microbiol.">
        <title>The Global Catalogue of Microorganisms (GCM) 10K type strain sequencing project: providing services to taxonomists for standard genome sequencing and annotation.</title>
        <authorList>
            <consortium name="The Broad Institute Genomics Platform"/>
            <consortium name="The Broad Institute Genome Sequencing Center for Infectious Disease"/>
            <person name="Wu L."/>
            <person name="Ma J."/>
        </authorList>
    </citation>
    <scope>NUCLEOTIDE SEQUENCE [LARGE SCALE GENOMIC DNA]</scope>
    <source>
        <strain evidence="3">JCM 16601</strain>
    </source>
</reference>